<keyword evidence="3" id="KW-1185">Reference proteome</keyword>
<evidence type="ECO:0000256" key="1">
    <source>
        <dbReference type="SAM" id="Phobius"/>
    </source>
</evidence>
<evidence type="ECO:0000313" key="2">
    <source>
        <dbReference type="EMBL" id="KAF2185018.1"/>
    </source>
</evidence>
<dbReference type="Proteomes" id="UP000800200">
    <property type="component" value="Unassembled WGS sequence"/>
</dbReference>
<sequence length="61" mass="6813">MVTRAIQNLPIAPLELSTITIITWSVSTFFLWFDKPLNILTPTTLTLTLSILISQILKGRG</sequence>
<evidence type="ECO:0000313" key="3">
    <source>
        <dbReference type="Proteomes" id="UP000800200"/>
    </source>
</evidence>
<dbReference type="EMBL" id="ML994635">
    <property type="protein sequence ID" value="KAF2185018.1"/>
    <property type="molecule type" value="Genomic_DNA"/>
</dbReference>
<keyword evidence="1" id="KW-0472">Membrane</keyword>
<name>A0A6A6E3D5_9PEZI</name>
<gene>
    <name evidence="2" type="ORF">K469DRAFT_708279</name>
</gene>
<reference evidence="2" key="1">
    <citation type="journal article" date="2020" name="Stud. Mycol.">
        <title>101 Dothideomycetes genomes: a test case for predicting lifestyles and emergence of pathogens.</title>
        <authorList>
            <person name="Haridas S."/>
            <person name="Albert R."/>
            <person name="Binder M."/>
            <person name="Bloem J."/>
            <person name="Labutti K."/>
            <person name="Salamov A."/>
            <person name="Andreopoulos B."/>
            <person name="Baker S."/>
            <person name="Barry K."/>
            <person name="Bills G."/>
            <person name="Bluhm B."/>
            <person name="Cannon C."/>
            <person name="Castanera R."/>
            <person name="Culley D."/>
            <person name="Daum C."/>
            <person name="Ezra D."/>
            <person name="Gonzalez J."/>
            <person name="Henrissat B."/>
            <person name="Kuo A."/>
            <person name="Liang C."/>
            <person name="Lipzen A."/>
            <person name="Lutzoni F."/>
            <person name="Magnuson J."/>
            <person name="Mondo S."/>
            <person name="Nolan M."/>
            <person name="Ohm R."/>
            <person name="Pangilinan J."/>
            <person name="Park H.-J."/>
            <person name="Ramirez L."/>
            <person name="Alfaro M."/>
            <person name="Sun H."/>
            <person name="Tritt A."/>
            <person name="Yoshinaga Y."/>
            <person name="Zwiers L.-H."/>
            <person name="Turgeon B."/>
            <person name="Goodwin S."/>
            <person name="Spatafora J."/>
            <person name="Crous P."/>
            <person name="Grigoriev I."/>
        </authorList>
    </citation>
    <scope>NUCLEOTIDE SEQUENCE</scope>
    <source>
        <strain evidence="2">CBS 207.26</strain>
    </source>
</reference>
<feature type="transmembrane region" description="Helical" evidence="1">
    <location>
        <begin position="12"/>
        <end position="33"/>
    </location>
</feature>
<dbReference type="AlphaFoldDB" id="A0A6A6E3D5"/>
<keyword evidence="1" id="KW-1133">Transmembrane helix</keyword>
<keyword evidence="1" id="KW-0812">Transmembrane</keyword>
<protein>
    <submittedName>
        <fullName evidence="2">Uncharacterized protein</fullName>
    </submittedName>
</protein>
<feature type="transmembrane region" description="Helical" evidence="1">
    <location>
        <begin position="39"/>
        <end position="57"/>
    </location>
</feature>
<accession>A0A6A6E3D5</accession>
<organism evidence="2 3">
    <name type="scientific">Zopfia rhizophila CBS 207.26</name>
    <dbReference type="NCBI Taxonomy" id="1314779"/>
    <lineage>
        <taxon>Eukaryota</taxon>
        <taxon>Fungi</taxon>
        <taxon>Dikarya</taxon>
        <taxon>Ascomycota</taxon>
        <taxon>Pezizomycotina</taxon>
        <taxon>Dothideomycetes</taxon>
        <taxon>Dothideomycetes incertae sedis</taxon>
        <taxon>Zopfiaceae</taxon>
        <taxon>Zopfia</taxon>
    </lineage>
</organism>
<proteinExistence type="predicted"/>